<keyword evidence="1" id="KW-0472">Membrane</keyword>
<reference evidence="2 3" key="1">
    <citation type="journal article" date="2024" name="Science">
        <title>Giant polyketide synthase enzymes in the biosynthesis of giant marine polyether toxins.</title>
        <authorList>
            <person name="Fallon T.R."/>
            <person name="Shende V.V."/>
            <person name="Wierzbicki I.H."/>
            <person name="Pendleton A.L."/>
            <person name="Watervoot N.F."/>
            <person name="Auber R.P."/>
            <person name="Gonzalez D.J."/>
            <person name="Wisecaver J.H."/>
            <person name="Moore B.S."/>
        </authorList>
    </citation>
    <scope>NUCLEOTIDE SEQUENCE [LARGE SCALE GENOMIC DNA]</scope>
    <source>
        <strain evidence="2 3">12B1</strain>
    </source>
</reference>
<keyword evidence="1" id="KW-0812">Transmembrane</keyword>
<dbReference type="PANTHER" id="PTHR28026">
    <property type="entry name" value="DUF962 DOMAIN PROTEIN (AFU_ORTHOLOGUE AFUA_8G05310)"/>
    <property type="match status" value="1"/>
</dbReference>
<evidence type="ECO:0000256" key="1">
    <source>
        <dbReference type="SAM" id="Phobius"/>
    </source>
</evidence>
<feature type="transmembrane region" description="Helical" evidence="1">
    <location>
        <begin position="68"/>
        <end position="92"/>
    </location>
</feature>
<keyword evidence="1" id="KW-1133">Transmembrane helix</keyword>
<accession>A0AB34IXV2</accession>
<protein>
    <submittedName>
        <fullName evidence="2">Uncharacterized protein</fullName>
    </submittedName>
</protein>
<sequence>MLLQAVNYALVALVFGSIGAAPFSQRARAVLTYTLIPALCSYSAYKATGASQLEEELTFYASFHSDPWNQLIHIIFVPLIVFTSLVWAAYVPSPLSKSPLFTHAPINLWQLMACLSFAVRWVLLSPEVGGCVALFTVAQAGIASAIVGREVKAGAKGVAASRYGTAAKIAGVFHILSWYMQIHPGHLVFEGRRPALLDSLTQAFMDAPLFVWFEVAFKLGYRPELQQALTVAVQRQHLVWASGA</sequence>
<dbReference type="Pfam" id="PF06127">
    <property type="entry name" value="Mpo1-like"/>
    <property type="match status" value="1"/>
</dbReference>
<feature type="transmembrane region" description="Helical" evidence="1">
    <location>
        <begin position="6"/>
        <end position="23"/>
    </location>
</feature>
<evidence type="ECO:0000313" key="2">
    <source>
        <dbReference type="EMBL" id="KAL1508777.1"/>
    </source>
</evidence>
<name>A0AB34IXV2_PRYPA</name>
<gene>
    <name evidence="2" type="ORF">AB1Y20_004872</name>
</gene>
<dbReference type="InterPro" id="IPR009305">
    <property type="entry name" value="Mpo1-like"/>
</dbReference>
<dbReference type="GO" id="GO:0005783">
    <property type="term" value="C:endoplasmic reticulum"/>
    <property type="evidence" value="ECO:0007669"/>
    <property type="project" value="TreeGrafter"/>
</dbReference>
<keyword evidence="3" id="KW-1185">Reference proteome</keyword>
<dbReference type="EMBL" id="JBGBPQ010000016">
    <property type="protein sequence ID" value="KAL1508777.1"/>
    <property type="molecule type" value="Genomic_DNA"/>
</dbReference>
<dbReference type="GO" id="GO:0016020">
    <property type="term" value="C:membrane"/>
    <property type="evidence" value="ECO:0007669"/>
    <property type="project" value="GOC"/>
</dbReference>
<comment type="caution">
    <text evidence="2">The sequence shown here is derived from an EMBL/GenBank/DDBJ whole genome shotgun (WGS) entry which is preliminary data.</text>
</comment>
<organism evidence="2 3">
    <name type="scientific">Prymnesium parvum</name>
    <name type="common">Toxic golden alga</name>
    <dbReference type="NCBI Taxonomy" id="97485"/>
    <lineage>
        <taxon>Eukaryota</taxon>
        <taxon>Haptista</taxon>
        <taxon>Haptophyta</taxon>
        <taxon>Prymnesiophyceae</taxon>
        <taxon>Prymnesiales</taxon>
        <taxon>Prymnesiaceae</taxon>
        <taxon>Prymnesium</taxon>
    </lineage>
</organism>
<proteinExistence type="predicted"/>
<dbReference type="PANTHER" id="PTHR28026:SF9">
    <property type="entry name" value="2-HYDROXY-PALMITIC ACID DIOXYGENASE MPO1"/>
    <property type="match status" value="1"/>
</dbReference>
<feature type="transmembrane region" description="Helical" evidence="1">
    <location>
        <begin position="104"/>
        <end position="123"/>
    </location>
</feature>
<dbReference type="Proteomes" id="UP001515480">
    <property type="component" value="Unassembled WGS sequence"/>
</dbReference>
<evidence type="ECO:0000313" key="3">
    <source>
        <dbReference type="Proteomes" id="UP001515480"/>
    </source>
</evidence>
<feature type="transmembrane region" description="Helical" evidence="1">
    <location>
        <begin position="129"/>
        <end position="148"/>
    </location>
</feature>
<dbReference type="GO" id="GO:0046521">
    <property type="term" value="P:sphingoid catabolic process"/>
    <property type="evidence" value="ECO:0007669"/>
    <property type="project" value="TreeGrafter"/>
</dbReference>
<dbReference type="AlphaFoldDB" id="A0AB34IXV2"/>